<dbReference type="Gene3D" id="3.40.50.300">
    <property type="entry name" value="P-loop containing nucleotide triphosphate hydrolases"/>
    <property type="match status" value="2"/>
</dbReference>
<evidence type="ECO:0000313" key="11">
    <source>
        <dbReference type="EMBL" id="CAH1388651.1"/>
    </source>
</evidence>
<dbReference type="PROSITE" id="PS51195">
    <property type="entry name" value="Q_MOTIF"/>
    <property type="match status" value="1"/>
</dbReference>
<evidence type="ECO:0000256" key="4">
    <source>
        <dbReference type="ARBA" id="ARBA00022806"/>
    </source>
</evidence>
<accession>A0A9P0GYZ8</accession>
<dbReference type="GO" id="GO:0003724">
    <property type="term" value="F:RNA helicase activity"/>
    <property type="evidence" value="ECO:0007669"/>
    <property type="project" value="UniProtKB-EC"/>
</dbReference>
<dbReference type="InterPro" id="IPR011545">
    <property type="entry name" value="DEAD/DEAH_box_helicase_dom"/>
</dbReference>
<sequence length="458" mass="51881">MSVKSFSQLQLNPWIIRQLKNIGILEPTPIQQNCIPEIFSGKDVIGVAKTGSGKTLAFALPILQHLVEDPYGIFAVIITPTRELAHQIGDAFSVVGKCMNLRVSIIVGGVEMILQGQELLKKPHIVVATPGRLYDHLSSCNTFNFSKIKYLVLDEADKLLGGPFDEEIYGIIKTLPSNRQMLLFSATMTDTLDQVKAVARKEVFLWQEVATVATVEQLEQFYVFCPAYVKDGYLVETLRRFIAKHEDTSIILFVDTCKNCHLLSVTLNILGFKNVPLHKMMPQKERLNSLSKFKSHIVPLLVATDVASRGLDIPTVELVLNYNVPIIPKDYIHRVGRTARAGRKGYAISLVVPEEIKLLQSIEETINTKLKEFTVSNKEVAKIFAQVSITKRECEIEFEESEFHERKTINKRKDLILKGKDVSNLEQRILNKIKEKRLTQLKKKKLKQIKKMQKVTDS</sequence>
<evidence type="ECO:0000256" key="5">
    <source>
        <dbReference type="ARBA" id="ARBA00022840"/>
    </source>
</evidence>
<evidence type="ECO:0000259" key="9">
    <source>
        <dbReference type="PROSITE" id="PS51194"/>
    </source>
</evidence>
<feature type="domain" description="Helicase C-terminal" evidence="9">
    <location>
        <begin position="237"/>
        <end position="381"/>
    </location>
</feature>
<dbReference type="PANTHER" id="PTHR47959">
    <property type="entry name" value="ATP-DEPENDENT RNA HELICASE RHLE-RELATED"/>
    <property type="match status" value="1"/>
</dbReference>
<dbReference type="Pfam" id="PF00270">
    <property type="entry name" value="DEAD"/>
    <property type="match status" value="1"/>
</dbReference>
<evidence type="ECO:0000259" key="8">
    <source>
        <dbReference type="PROSITE" id="PS51192"/>
    </source>
</evidence>
<keyword evidence="2 7" id="KW-0547">Nucleotide-binding</keyword>
<dbReference type="PANTHER" id="PTHR47959:SF24">
    <property type="entry name" value="ATP-DEPENDENT RNA HELICASE"/>
    <property type="match status" value="1"/>
</dbReference>
<dbReference type="GO" id="GO:0016787">
    <property type="term" value="F:hydrolase activity"/>
    <property type="evidence" value="ECO:0007669"/>
    <property type="project" value="UniProtKB-KW"/>
</dbReference>
<evidence type="ECO:0000256" key="7">
    <source>
        <dbReference type="RuleBase" id="RU000492"/>
    </source>
</evidence>
<gene>
    <name evidence="11" type="ORF">NEZAVI_LOCUS229</name>
</gene>
<keyword evidence="3 7" id="KW-0378">Hydrolase</keyword>
<feature type="short sequence motif" description="Q motif" evidence="6">
    <location>
        <begin position="4"/>
        <end position="32"/>
    </location>
</feature>
<evidence type="ECO:0000256" key="1">
    <source>
        <dbReference type="ARBA" id="ARBA00012552"/>
    </source>
</evidence>
<dbReference type="EC" id="3.6.4.13" evidence="1"/>
<dbReference type="SMART" id="SM00490">
    <property type="entry name" value="HELICc"/>
    <property type="match status" value="1"/>
</dbReference>
<organism evidence="11 12">
    <name type="scientific">Nezara viridula</name>
    <name type="common">Southern green stink bug</name>
    <name type="synonym">Cimex viridulus</name>
    <dbReference type="NCBI Taxonomy" id="85310"/>
    <lineage>
        <taxon>Eukaryota</taxon>
        <taxon>Metazoa</taxon>
        <taxon>Ecdysozoa</taxon>
        <taxon>Arthropoda</taxon>
        <taxon>Hexapoda</taxon>
        <taxon>Insecta</taxon>
        <taxon>Pterygota</taxon>
        <taxon>Neoptera</taxon>
        <taxon>Paraneoptera</taxon>
        <taxon>Hemiptera</taxon>
        <taxon>Heteroptera</taxon>
        <taxon>Panheteroptera</taxon>
        <taxon>Pentatomomorpha</taxon>
        <taxon>Pentatomoidea</taxon>
        <taxon>Pentatomidae</taxon>
        <taxon>Pentatominae</taxon>
        <taxon>Nezara</taxon>
    </lineage>
</organism>
<dbReference type="InterPro" id="IPR027417">
    <property type="entry name" value="P-loop_NTPase"/>
</dbReference>
<proteinExistence type="inferred from homology"/>
<dbReference type="Proteomes" id="UP001152798">
    <property type="component" value="Chromosome 1"/>
</dbReference>
<evidence type="ECO:0000256" key="2">
    <source>
        <dbReference type="ARBA" id="ARBA00022741"/>
    </source>
</evidence>
<evidence type="ECO:0000256" key="3">
    <source>
        <dbReference type="ARBA" id="ARBA00022801"/>
    </source>
</evidence>
<dbReference type="GO" id="GO:0003676">
    <property type="term" value="F:nucleic acid binding"/>
    <property type="evidence" value="ECO:0007669"/>
    <property type="project" value="InterPro"/>
</dbReference>
<dbReference type="PROSITE" id="PS00039">
    <property type="entry name" value="DEAD_ATP_HELICASE"/>
    <property type="match status" value="1"/>
</dbReference>
<keyword evidence="5 7" id="KW-0067">ATP-binding</keyword>
<dbReference type="SMART" id="SM00487">
    <property type="entry name" value="DEXDc"/>
    <property type="match status" value="1"/>
</dbReference>
<feature type="domain" description="Helicase ATP-binding" evidence="8">
    <location>
        <begin position="35"/>
        <end position="206"/>
    </location>
</feature>
<dbReference type="GO" id="GO:0010468">
    <property type="term" value="P:regulation of gene expression"/>
    <property type="evidence" value="ECO:0007669"/>
    <property type="project" value="UniProtKB-ARBA"/>
</dbReference>
<protein>
    <recommendedName>
        <fullName evidence="1">RNA helicase</fullName>
        <ecNumber evidence="1">3.6.4.13</ecNumber>
    </recommendedName>
</protein>
<dbReference type="InterPro" id="IPR001650">
    <property type="entry name" value="Helicase_C-like"/>
</dbReference>
<dbReference type="CDD" id="cd18787">
    <property type="entry name" value="SF2_C_DEAD"/>
    <property type="match status" value="1"/>
</dbReference>
<evidence type="ECO:0000256" key="6">
    <source>
        <dbReference type="PROSITE-ProRule" id="PRU00552"/>
    </source>
</evidence>
<dbReference type="AlphaFoldDB" id="A0A9P0GYZ8"/>
<dbReference type="InterPro" id="IPR014001">
    <property type="entry name" value="Helicase_ATP-bd"/>
</dbReference>
<dbReference type="SUPFAM" id="SSF52540">
    <property type="entry name" value="P-loop containing nucleoside triphosphate hydrolases"/>
    <property type="match status" value="2"/>
</dbReference>
<comment type="similarity">
    <text evidence="7">Belongs to the DEAD box helicase family.</text>
</comment>
<dbReference type="GO" id="GO:0005829">
    <property type="term" value="C:cytosol"/>
    <property type="evidence" value="ECO:0007669"/>
    <property type="project" value="TreeGrafter"/>
</dbReference>
<dbReference type="InterPro" id="IPR050079">
    <property type="entry name" value="DEAD_box_RNA_helicase"/>
</dbReference>
<keyword evidence="4 7" id="KW-0347">Helicase</keyword>
<name>A0A9P0GYZ8_NEZVI</name>
<dbReference type="CDD" id="cd17955">
    <property type="entry name" value="DEADc_DDX49"/>
    <property type="match status" value="1"/>
</dbReference>
<keyword evidence="12" id="KW-1185">Reference proteome</keyword>
<dbReference type="GO" id="GO:0005524">
    <property type="term" value="F:ATP binding"/>
    <property type="evidence" value="ECO:0007669"/>
    <property type="project" value="UniProtKB-KW"/>
</dbReference>
<dbReference type="Pfam" id="PF00271">
    <property type="entry name" value="Helicase_C"/>
    <property type="match status" value="1"/>
</dbReference>
<feature type="domain" description="DEAD-box RNA helicase Q" evidence="10">
    <location>
        <begin position="4"/>
        <end position="32"/>
    </location>
</feature>
<dbReference type="OrthoDB" id="10261904at2759"/>
<evidence type="ECO:0000313" key="12">
    <source>
        <dbReference type="Proteomes" id="UP001152798"/>
    </source>
</evidence>
<dbReference type="InterPro" id="IPR014014">
    <property type="entry name" value="RNA_helicase_DEAD_Q_motif"/>
</dbReference>
<dbReference type="PROSITE" id="PS51192">
    <property type="entry name" value="HELICASE_ATP_BIND_1"/>
    <property type="match status" value="1"/>
</dbReference>
<reference evidence="11" key="1">
    <citation type="submission" date="2022-01" db="EMBL/GenBank/DDBJ databases">
        <authorList>
            <person name="King R."/>
        </authorList>
    </citation>
    <scope>NUCLEOTIDE SEQUENCE</scope>
</reference>
<dbReference type="InterPro" id="IPR000629">
    <property type="entry name" value="RNA-helicase_DEAD-box_CS"/>
</dbReference>
<dbReference type="PROSITE" id="PS51194">
    <property type="entry name" value="HELICASE_CTER"/>
    <property type="match status" value="1"/>
</dbReference>
<evidence type="ECO:0000259" key="10">
    <source>
        <dbReference type="PROSITE" id="PS51195"/>
    </source>
</evidence>
<dbReference type="EMBL" id="OV725077">
    <property type="protein sequence ID" value="CAH1388651.1"/>
    <property type="molecule type" value="Genomic_DNA"/>
</dbReference>